<dbReference type="Gene3D" id="3.30.450.180">
    <property type="match status" value="1"/>
</dbReference>
<accession>A0ABP5ECJ9</accession>
<dbReference type="InterPro" id="IPR010982">
    <property type="entry name" value="Lambda_DNA-bd_dom_sf"/>
</dbReference>
<dbReference type="Pfam" id="PF13560">
    <property type="entry name" value="HTH_31"/>
    <property type="match status" value="1"/>
</dbReference>
<proteinExistence type="predicted"/>
<dbReference type="PANTHER" id="PTHR35010:SF2">
    <property type="entry name" value="BLL4672 PROTEIN"/>
    <property type="match status" value="1"/>
</dbReference>
<dbReference type="CDD" id="cd00093">
    <property type="entry name" value="HTH_XRE"/>
    <property type="match status" value="1"/>
</dbReference>
<sequence>MTAPSRLAEYLKARRERLRPEDVGLTAGEGTRRVAGLRREEVAILAGVSTDYYLRIEQGRDTNPSDQVLDALARALKLDPIATDYLHSLARPSSGTDTIDKDDVVHESVRWLIDSWPLTAAVIHNRYIDVLASNALARALNPNYRDGVNSVVSLFVDASERDFHTDWEGLAARSVALLRKMADTRTGDDRLNTLVAEGSAGSPLFRQFWDRQDVLQVGDGVHLLRHPLVGDLTLSFVRLPLIGTGGQSMFLYSAEPGTPSAAALQRLTEPGWDQRDQAGASNEV</sequence>
<dbReference type="EMBL" id="BAAAOH010000001">
    <property type="protein sequence ID" value="GAA1995505.1"/>
    <property type="molecule type" value="Genomic_DNA"/>
</dbReference>
<dbReference type="PROSITE" id="PS50943">
    <property type="entry name" value="HTH_CROC1"/>
    <property type="match status" value="1"/>
</dbReference>
<protein>
    <submittedName>
        <fullName evidence="2">Helix-turn-helix transcriptional regulator</fullName>
    </submittedName>
</protein>
<dbReference type="Proteomes" id="UP001500326">
    <property type="component" value="Unassembled WGS sequence"/>
</dbReference>
<evidence type="ECO:0000313" key="3">
    <source>
        <dbReference type="Proteomes" id="UP001500326"/>
    </source>
</evidence>
<feature type="domain" description="HTH cro/C1-type" evidence="1">
    <location>
        <begin position="32"/>
        <end position="86"/>
    </location>
</feature>
<name>A0ABP5ECJ9_9MICO</name>
<evidence type="ECO:0000313" key="2">
    <source>
        <dbReference type="EMBL" id="GAA1995505.1"/>
    </source>
</evidence>
<dbReference type="InterPro" id="IPR001387">
    <property type="entry name" value="Cro/C1-type_HTH"/>
</dbReference>
<gene>
    <name evidence="2" type="ORF">GCM10009777_34690</name>
</gene>
<organism evidence="2 3">
    <name type="scientific">Microbacterium pumilum</name>
    <dbReference type="NCBI Taxonomy" id="344165"/>
    <lineage>
        <taxon>Bacteria</taxon>
        <taxon>Bacillati</taxon>
        <taxon>Actinomycetota</taxon>
        <taxon>Actinomycetes</taxon>
        <taxon>Micrococcales</taxon>
        <taxon>Microbacteriaceae</taxon>
        <taxon>Microbacterium</taxon>
    </lineage>
</organism>
<dbReference type="SMART" id="SM00530">
    <property type="entry name" value="HTH_XRE"/>
    <property type="match status" value="1"/>
</dbReference>
<dbReference type="RefSeq" id="WP_344065219.1">
    <property type="nucleotide sequence ID" value="NZ_BAAAOH010000001.1"/>
</dbReference>
<dbReference type="Pfam" id="PF17765">
    <property type="entry name" value="MLTR_LBD"/>
    <property type="match status" value="1"/>
</dbReference>
<comment type="caution">
    <text evidence="2">The sequence shown here is derived from an EMBL/GenBank/DDBJ whole genome shotgun (WGS) entry which is preliminary data.</text>
</comment>
<dbReference type="InterPro" id="IPR041413">
    <property type="entry name" value="MLTR_LBD"/>
</dbReference>
<dbReference type="SUPFAM" id="SSF47413">
    <property type="entry name" value="lambda repressor-like DNA-binding domains"/>
    <property type="match status" value="1"/>
</dbReference>
<dbReference type="PANTHER" id="PTHR35010">
    <property type="entry name" value="BLL4672 PROTEIN-RELATED"/>
    <property type="match status" value="1"/>
</dbReference>
<keyword evidence="3" id="KW-1185">Reference proteome</keyword>
<dbReference type="Gene3D" id="1.10.260.40">
    <property type="entry name" value="lambda repressor-like DNA-binding domains"/>
    <property type="match status" value="1"/>
</dbReference>
<reference evidence="3" key="1">
    <citation type="journal article" date="2019" name="Int. J. Syst. Evol. Microbiol.">
        <title>The Global Catalogue of Microorganisms (GCM) 10K type strain sequencing project: providing services to taxonomists for standard genome sequencing and annotation.</title>
        <authorList>
            <consortium name="The Broad Institute Genomics Platform"/>
            <consortium name="The Broad Institute Genome Sequencing Center for Infectious Disease"/>
            <person name="Wu L."/>
            <person name="Ma J."/>
        </authorList>
    </citation>
    <scope>NUCLEOTIDE SEQUENCE [LARGE SCALE GENOMIC DNA]</scope>
    <source>
        <strain evidence="3">JCM 14902</strain>
    </source>
</reference>
<evidence type="ECO:0000259" key="1">
    <source>
        <dbReference type="PROSITE" id="PS50943"/>
    </source>
</evidence>